<dbReference type="AlphaFoldDB" id="A0A385SN51"/>
<reference evidence="2" key="1">
    <citation type="submission" date="2018-09" db="EMBL/GenBank/DDBJ databases">
        <title>Chryseolinea sp. KIS68-18 isolated from soil.</title>
        <authorList>
            <person name="Weon H.-Y."/>
            <person name="Kwon S.-W."/>
            <person name="Lee S.A."/>
        </authorList>
    </citation>
    <scope>NUCLEOTIDE SEQUENCE [LARGE SCALE GENOMIC DNA]</scope>
    <source>
        <strain evidence="2">KIS68-18</strain>
    </source>
</reference>
<gene>
    <name evidence="1" type="ORF">D4L85_19400</name>
</gene>
<keyword evidence="2" id="KW-1185">Reference proteome</keyword>
<proteinExistence type="predicted"/>
<name>A0A385SN51_9BACT</name>
<evidence type="ECO:0000313" key="2">
    <source>
        <dbReference type="Proteomes" id="UP000266183"/>
    </source>
</evidence>
<sequence>MHSKNCFQVPRDQGYTEGKYQLVFKRENAKPIFSELGLGVGTRWALKSKLGNELHFHNT</sequence>
<evidence type="ECO:0000313" key="1">
    <source>
        <dbReference type="EMBL" id="AYB32609.1"/>
    </source>
</evidence>
<dbReference type="EMBL" id="CP032382">
    <property type="protein sequence ID" value="AYB32609.1"/>
    <property type="molecule type" value="Genomic_DNA"/>
</dbReference>
<protein>
    <submittedName>
        <fullName evidence="1">Uncharacterized protein</fullName>
    </submittedName>
</protein>
<dbReference type="KEGG" id="chk:D4L85_19400"/>
<dbReference type="Proteomes" id="UP000266183">
    <property type="component" value="Chromosome"/>
</dbReference>
<organism evidence="1 2">
    <name type="scientific">Chryseolinea soli</name>
    <dbReference type="NCBI Taxonomy" id="2321403"/>
    <lineage>
        <taxon>Bacteria</taxon>
        <taxon>Pseudomonadati</taxon>
        <taxon>Bacteroidota</taxon>
        <taxon>Cytophagia</taxon>
        <taxon>Cytophagales</taxon>
        <taxon>Fulvivirgaceae</taxon>
        <taxon>Chryseolinea</taxon>
    </lineage>
</organism>
<accession>A0A385SN51</accession>